<dbReference type="InterPro" id="IPR019734">
    <property type="entry name" value="TPR_rpt"/>
</dbReference>
<dbReference type="SUPFAM" id="SSF48452">
    <property type="entry name" value="TPR-like"/>
    <property type="match status" value="1"/>
</dbReference>
<dbReference type="Gene3D" id="3.30.559.10">
    <property type="entry name" value="Chloramphenicol acetyltransferase-like domain"/>
    <property type="match status" value="1"/>
</dbReference>
<accession>A0A377FPV8</accession>
<evidence type="ECO:0000313" key="4">
    <source>
        <dbReference type="Proteomes" id="UP000254060"/>
    </source>
</evidence>
<dbReference type="InterPro" id="IPR041656">
    <property type="entry name" value="TPR_5"/>
</dbReference>
<gene>
    <name evidence="3" type="primary">cat</name>
    <name evidence="3" type="ORF">NCTC13163_00209</name>
</gene>
<organism evidence="3 4">
    <name type="scientific">Exiguobacterium aurantiacum</name>
    <dbReference type="NCBI Taxonomy" id="33987"/>
    <lineage>
        <taxon>Bacteria</taxon>
        <taxon>Bacillati</taxon>
        <taxon>Bacillota</taxon>
        <taxon>Bacilli</taxon>
        <taxon>Bacillales</taxon>
        <taxon>Bacillales Family XII. Incertae Sedis</taxon>
        <taxon>Exiguobacterium</taxon>
    </lineage>
</organism>
<dbReference type="Proteomes" id="UP000254060">
    <property type="component" value="Unassembled WGS sequence"/>
</dbReference>
<dbReference type="Pfam" id="PF12688">
    <property type="entry name" value="TPR_5"/>
    <property type="match status" value="1"/>
</dbReference>
<dbReference type="PROSITE" id="PS50293">
    <property type="entry name" value="TPR_REGION"/>
    <property type="match status" value="1"/>
</dbReference>
<keyword evidence="3" id="KW-0012">Acyltransferase</keyword>
<dbReference type="Pfam" id="PF00302">
    <property type="entry name" value="CAT"/>
    <property type="match status" value="1"/>
</dbReference>
<dbReference type="PANTHER" id="PTHR38474:SF1">
    <property type="entry name" value="SLR0299 PROTEIN"/>
    <property type="match status" value="1"/>
</dbReference>
<dbReference type="PANTHER" id="PTHR38474">
    <property type="entry name" value="SLR0299 PROTEIN"/>
    <property type="match status" value="1"/>
</dbReference>
<feature type="domain" description="Tetratrico peptide repeat group 5" evidence="2">
    <location>
        <begin position="257"/>
        <end position="371"/>
    </location>
</feature>
<dbReference type="InterPro" id="IPR011990">
    <property type="entry name" value="TPR-like_helical_dom_sf"/>
</dbReference>
<keyword evidence="3" id="KW-0808">Transferase</keyword>
<proteinExistence type="predicted"/>
<dbReference type="SMART" id="SM01059">
    <property type="entry name" value="CAT"/>
    <property type="match status" value="1"/>
</dbReference>
<dbReference type="SMART" id="SM00028">
    <property type="entry name" value="TPR"/>
    <property type="match status" value="3"/>
</dbReference>
<dbReference type="STRING" id="1397694.GCA_000702585_00729"/>
<dbReference type="PROSITE" id="PS50005">
    <property type="entry name" value="TPR"/>
    <property type="match status" value="1"/>
</dbReference>
<dbReference type="InterPro" id="IPR001707">
    <property type="entry name" value="Cmp_AcTrfase"/>
</dbReference>
<dbReference type="GO" id="GO:0008811">
    <property type="term" value="F:chloramphenicol O-acetyltransferase activity"/>
    <property type="evidence" value="ECO:0007669"/>
    <property type="project" value="UniProtKB-EC"/>
</dbReference>
<sequence>MKQIDIDTWPRKKHYEFFKAFDAPHFNVTATLDVTKLHTHAKTTGQSFFKLFLYGAVKTANAIPELRFRMRGDAVVEHDVVHPSFTVMMDDDVFNFCTVSYKEAFPEFVEDVTARMEEAKQNVHVGDEESDDLLYITSVPWVSFTSISHPTHDQQHDSVPRIAWGKFMPSGERMMMPLSIQAHHALVDGVHVGRYYERLQVWLDDLADLQVPTRVEEKGLDEAIRLRENGELERAKQLFIMLLRQDEKNPRLHAHCAWCYDSLGEERQAVPHYERAIRLGLTGDELRETYIGLGSTYRALGRYEDAEELFTKAIDQFPDIAALKVFRAMTHYNLGRHQEATGALLELLASPETDDSIKRYRRAIAFYARNLDETYD</sequence>
<protein>
    <submittedName>
        <fullName evidence="3">Chloramphenicol acetyltransferase</fullName>
        <ecNumber evidence="3">2.3.1.28</ecNumber>
    </submittedName>
</protein>
<dbReference type="AlphaFoldDB" id="A0A377FPV8"/>
<reference evidence="3 4" key="1">
    <citation type="submission" date="2018-06" db="EMBL/GenBank/DDBJ databases">
        <authorList>
            <consortium name="Pathogen Informatics"/>
            <person name="Doyle S."/>
        </authorList>
    </citation>
    <scope>NUCLEOTIDE SEQUENCE [LARGE SCALE GENOMIC DNA]</scope>
    <source>
        <strain evidence="3 4">NCTC13163</strain>
    </source>
</reference>
<name>A0A377FPV8_9BACL</name>
<feature type="repeat" description="TPR" evidence="1">
    <location>
        <begin position="287"/>
        <end position="320"/>
    </location>
</feature>
<evidence type="ECO:0000256" key="1">
    <source>
        <dbReference type="PROSITE-ProRule" id="PRU00339"/>
    </source>
</evidence>
<dbReference type="RefSeq" id="WP_029334069.1">
    <property type="nucleotide sequence ID" value="NZ_UGGP01000001.1"/>
</dbReference>
<evidence type="ECO:0000313" key="3">
    <source>
        <dbReference type="EMBL" id="STO06869.1"/>
    </source>
</evidence>
<dbReference type="EC" id="2.3.1.28" evidence="3"/>
<dbReference type="Gene3D" id="1.25.40.10">
    <property type="entry name" value="Tetratricopeptide repeat domain"/>
    <property type="match status" value="1"/>
</dbReference>
<dbReference type="OrthoDB" id="193829at2"/>
<dbReference type="SUPFAM" id="SSF52777">
    <property type="entry name" value="CoA-dependent acyltransferases"/>
    <property type="match status" value="1"/>
</dbReference>
<evidence type="ECO:0000259" key="2">
    <source>
        <dbReference type="Pfam" id="PF12688"/>
    </source>
</evidence>
<dbReference type="EMBL" id="UGGP01000001">
    <property type="protein sequence ID" value="STO06869.1"/>
    <property type="molecule type" value="Genomic_DNA"/>
</dbReference>
<dbReference type="InterPro" id="IPR023213">
    <property type="entry name" value="CAT-like_dom_sf"/>
</dbReference>
<keyword evidence="1" id="KW-0802">TPR repeat</keyword>